<dbReference type="RefSeq" id="XP_060323263.1">
    <property type="nucleotide sequence ID" value="XM_060479967.1"/>
</dbReference>
<dbReference type="InterPro" id="IPR041539">
    <property type="entry name" value="CxC5"/>
</dbReference>
<evidence type="ECO:0000259" key="1">
    <source>
        <dbReference type="Pfam" id="PF18718"/>
    </source>
</evidence>
<comment type="caution">
    <text evidence="3">The sequence shown here is derived from an EMBL/GenBank/DDBJ whole genome shotgun (WGS) entry which is preliminary data.</text>
</comment>
<gene>
    <name evidence="3" type="ORF">EV420DRAFT_1733676</name>
</gene>
<proteinExistence type="predicted"/>
<feature type="domain" description="CxC5 like cysteine cluster associated with KDZ" evidence="1">
    <location>
        <begin position="48"/>
        <end position="137"/>
    </location>
</feature>
<evidence type="ECO:0008006" key="5">
    <source>
        <dbReference type="Google" id="ProtNLM"/>
    </source>
</evidence>
<sequence>MDYVDNITKNMDILYEFLNVDGELPLSEIFPMPPLVLVTPYRSSIQKVDVLMANRSWRKAFLFIAQCNACLARYYPDKILLHGNVPGRGSQILVAEAKYLRISKHGLWADRSITLDQEESIVHHSSGWSNFVDFLNARMSGKAITFRQSQRLFVEHFSRRLLVSHRKESTFRCPSNATTDILVANGGTVPGAMEHSCMDCTHKNGDPADNILQQQNLARDISPPEGPRGYTRMAVIDGKTMKHRICSVQACKNPLTNYKRGRFCKLHLEAGMEDICGIHGTVTCADPSHQAFYRKWSHRFQRMTFPGIQRAMEEAIGQDLTTTTLTQNQFRIQLPDLGGVTGNDVVHTFRARSIYCLQTVQWSCGMPIGWGKCYAAESPTQVHAIIDRIWDGHHEHKLAIIAYDSSCKLLRHIMTQNPNDHWLSSTKFIVDAWHYIGHKATDVLCRDGSQPDLVQVHEDSNGTKHLTWAFNTKTAEQFNSWLAGFESQLRQMSNINYDFYIHSLMLLYKEKVEQRIQKKERGLTQEFWDKVLE</sequence>
<dbReference type="GeneID" id="85363515"/>
<dbReference type="AlphaFoldDB" id="A0AA39JBB4"/>
<dbReference type="Pfam" id="PF18721">
    <property type="entry name" value="CxC6"/>
    <property type="match status" value="1"/>
</dbReference>
<dbReference type="Pfam" id="PF18718">
    <property type="entry name" value="CxC5"/>
    <property type="match status" value="1"/>
</dbReference>
<evidence type="ECO:0000259" key="2">
    <source>
        <dbReference type="Pfam" id="PF18721"/>
    </source>
</evidence>
<feature type="domain" description="CxC6 like cysteine cluster associated with KDZ" evidence="2">
    <location>
        <begin position="235"/>
        <end position="292"/>
    </location>
</feature>
<protein>
    <recommendedName>
        <fullName evidence="5">CxC6 like cysteine cluster associated with KDZ domain-containing protein</fullName>
    </recommendedName>
</protein>
<name>A0AA39JBB4_ARMTA</name>
<dbReference type="EMBL" id="JAUEPS010000084">
    <property type="protein sequence ID" value="KAK0439478.1"/>
    <property type="molecule type" value="Genomic_DNA"/>
</dbReference>
<evidence type="ECO:0000313" key="3">
    <source>
        <dbReference type="EMBL" id="KAK0439478.1"/>
    </source>
</evidence>
<reference evidence="3" key="1">
    <citation type="submission" date="2023-06" db="EMBL/GenBank/DDBJ databases">
        <authorList>
            <consortium name="Lawrence Berkeley National Laboratory"/>
            <person name="Ahrendt S."/>
            <person name="Sahu N."/>
            <person name="Indic B."/>
            <person name="Wong-Bajracharya J."/>
            <person name="Merenyi Z."/>
            <person name="Ke H.-M."/>
            <person name="Monk M."/>
            <person name="Kocsube S."/>
            <person name="Drula E."/>
            <person name="Lipzen A."/>
            <person name="Balint B."/>
            <person name="Henrissat B."/>
            <person name="Andreopoulos B."/>
            <person name="Martin F.M."/>
            <person name="Harder C.B."/>
            <person name="Rigling D."/>
            <person name="Ford K.L."/>
            <person name="Foster G.D."/>
            <person name="Pangilinan J."/>
            <person name="Papanicolaou A."/>
            <person name="Barry K."/>
            <person name="LaButti K."/>
            <person name="Viragh M."/>
            <person name="Koriabine M."/>
            <person name="Yan M."/>
            <person name="Riley R."/>
            <person name="Champramary S."/>
            <person name="Plett K.L."/>
            <person name="Tsai I.J."/>
            <person name="Slot J."/>
            <person name="Sipos G."/>
            <person name="Plett J."/>
            <person name="Nagy L.G."/>
            <person name="Grigoriev I.V."/>
        </authorList>
    </citation>
    <scope>NUCLEOTIDE SEQUENCE</scope>
    <source>
        <strain evidence="3">CCBAS 213</strain>
    </source>
</reference>
<dbReference type="InterPro" id="IPR040898">
    <property type="entry name" value="CxC6"/>
</dbReference>
<dbReference type="Proteomes" id="UP001175211">
    <property type="component" value="Unassembled WGS sequence"/>
</dbReference>
<organism evidence="3 4">
    <name type="scientific">Armillaria tabescens</name>
    <name type="common">Ringless honey mushroom</name>
    <name type="synonym">Agaricus tabescens</name>
    <dbReference type="NCBI Taxonomy" id="1929756"/>
    <lineage>
        <taxon>Eukaryota</taxon>
        <taxon>Fungi</taxon>
        <taxon>Dikarya</taxon>
        <taxon>Basidiomycota</taxon>
        <taxon>Agaricomycotina</taxon>
        <taxon>Agaricomycetes</taxon>
        <taxon>Agaricomycetidae</taxon>
        <taxon>Agaricales</taxon>
        <taxon>Marasmiineae</taxon>
        <taxon>Physalacriaceae</taxon>
        <taxon>Desarmillaria</taxon>
    </lineage>
</organism>
<keyword evidence="4" id="KW-1185">Reference proteome</keyword>
<evidence type="ECO:0000313" key="4">
    <source>
        <dbReference type="Proteomes" id="UP001175211"/>
    </source>
</evidence>
<accession>A0AA39JBB4</accession>